<dbReference type="Proteomes" id="UP000242715">
    <property type="component" value="Unassembled WGS sequence"/>
</dbReference>
<keyword evidence="2" id="KW-1185">Reference proteome</keyword>
<reference evidence="2" key="1">
    <citation type="journal article" date="2017" name="Front. Plant Sci.">
        <title>Climate Clever Clovers: New Paradigm to Reduce the Environmental Footprint of Ruminants by Breeding Low Methanogenic Forages Utilizing Haplotype Variation.</title>
        <authorList>
            <person name="Kaur P."/>
            <person name="Appels R."/>
            <person name="Bayer P.E."/>
            <person name="Keeble-Gagnere G."/>
            <person name="Wang J."/>
            <person name="Hirakawa H."/>
            <person name="Shirasawa K."/>
            <person name="Vercoe P."/>
            <person name="Stefanova K."/>
            <person name="Durmic Z."/>
            <person name="Nichols P."/>
            <person name="Revell C."/>
            <person name="Isobe S.N."/>
            <person name="Edwards D."/>
            <person name="Erskine W."/>
        </authorList>
    </citation>
    <scope>NUCLEOTIDE SEQUENCE [LARGE SCALE GENOMIC DNA]</scope>
    <source>
        <strain evidence="2">cv. Daliak</strain>
    </source>
</reference>
<sequence length="116" mass="12752">MAEEENDTVRIKVKITVTLIIPYQEIQPSTFDVNTDTVPLQADDATQCMDVVAETMSLSEDESLVRADDVVATKEPNTNKGNQDMDISAETVSLKDNEGSIEGDDMTIVDSYGYID</sequence>
<dbReference type="OrthoDB" id="1430486at2759"/>
<organism evidence="1 2">
    <name type="scientific">Trifolium subterraneum</name>
    <name type="common">Subterranean clover</name>
    <dbReference type="NCBI Taxonomy" id="3900"/>
    <lineage>
        <taxon>Eukaryota</taxon>
        <taxon>Viridiplantae</taxon>
        <taxon>Streptophyta</taxon>
        <taxon>Embryophyta</taxon>
        <taxon>Tracheophyta</taxon>
        <taxon>Spermatophyta</taxon>
        <taxon>Magnoliopsida</taxon>
        <taxon>eudicotyledons</taxon>
        <taxon>Gunneridae</taxon>
        <taxon>Pentapetalae</taxon>
        <taxon>rosids</taxon>
        <taxon>fabids</taxon>
        <taxon>Fabales</taxon>
        <taxon>Fabaceae</taxon>
        <taxon>Papilionoideae</taxon>
        <taxon>50 kb inversion clade</taxon>
        <taxon>NPAAA clade</taxon>
        <taxon>Hologalegina</taxon>
        <taxon>IRL clade</taxon>
        <taxon>Trifolieae</taxon>
        <taxon>Trifolium</taxon>
    </lineage>
</organism>
<evidence type="ECO:0000313" key="2">
    <source>
        <dbReference type="Proteomes" id="UP000242715"/>
    </source>
</evidence>
<proteinExistence type="predicted"/>
<evidence type="ECO:0000313" key="1">
    <source>
        <dbReference type="EMBL" id="GAU26450.1"/>
    </source>
</evidence>
<gene>
    <name evidence="1" type="ORF">TSUD_294160</name>
</gene>
<name>A0A2Z6MRY9_TRISU</name>
<dbReference type="AlphaFoldDB" id="A0A2Z6MRY9"/>
<dbReference type="EMBL" id="DF973336">
    <property type="protein sequence ID" value="GAU26450.1"/>
    <property type="molecule type" value="Genomic_DNA"/>
</dbReference>
<protein>
    <submittedName>
        <fullName evidence="1">Uncharacterized protein</fullName>
    </submittedName>
</protein>
<accession>A0A2Z6MRY9</accession>